<evidence type="ECO:0000313" key="1">
    <source>
        <dbReference type="EMBL" id="MBB3771439.1"/>
    </source>
</evidence>
<dbReference type="Pfam" id="PF17036">
    <property type="entry name" value="CBP_BcsS"/>
    <property type="match status" value="1"/>
</dbReference>
<dbReference type="AlphaFoldDB" id="A0A839Z9N5"/>
<keyword evidence="2" id="KW-1185">Reference proteome</keyword>
<evidence type="ECO:0000313" key="2">
    <source>
        <dbReference type="Proteomes" id="UP000533469"/>
    </source>
</evidence>
<protein>
    <recommendedName>
        <fullName evidence="3">Cellulose biosynthesis protein BcsS</fullName>
    </recommendedName>
</protein>
<dbReference type="InterPro" id="IPR031485">
    <property type="entry name" value="CBP_BcsS"/>
</dbReference>
<gene>
    <name evidence="1" type="ORF">FHS55_002038</name>
</gene>
<sequence>MPGSPTSCRACTFARAFGPRAGTYLPLPRARDLRRAGAVAGAWTTRLLAALLAAGLVFPAEAQEGAQEAAEFSLRNRLYFFTGIDIARDNAYGWGGAAWAPFAAMDQEGLRLRAQIGGGQYSYRTDAVPGGWNHVTKQEGEVLAGWQWLRGPHALALYVGANVIDNRLDLPDPSNPDQGVAVGAKFTAEWFYRLDENWTFSAALSGSTADGTGHARATAARRMNAWCELGMEAGASTDWLSQDARGGLFIATNSLPGWQLRAAGGWRWSSDSDDSPYATLSLFMPY</sequence>
<reference evidence="1 2" key="1">
    <citation type="submission" date="2020-08" db="EMBL/GenBank/DDBJ databases">
        <title>Genomic Encyclopedia of Type Strains, Phase IV (KMG-IV): sequencing the most valuable type-strain genomes for metagenomic binning, comparative biology and taxonomic classification.</title>
        <authorList>
            <person name="Goeker M."/>
        </authorList>
    </citation>
    <scope>NUCLEOTIDE SEQUENCE [LARGE SCALE GENOMIC DNA]</scope>
    <source>
        <strain evidence="1 2">DSM 5895</strain>
    </source>
</reference>
<dbReference type="RefSeq" id="WP_183189596.1">
    <property type="nucleotide sequence ID" value="NZ_JACICD010000003.1"/>
</dbReference>
<organism evidence="1 2">
    <name type="scientific">Ancylobacter tetraedralis</name>
    <dbReference type="NCBI Taxonomy" id="217068"/>
    <lineage>
        <taxon>Bacteria</taxon>
        <taxon>Pseudomonadati</taxon>
        <taxon>Pseudomonadota</taxon>
        <taxon>Alphaproteobacteria</taxon>
        <taxon>Hyphomicrobiales</taxon>
        <taxon>Xanthobacteraceae</taxon>
        <taxon>Ancylobacter</taxon>
    </lineage>
</organism>
<proteinExistence type="predicted"/>
<comment type="caution">
    <text evidence="1">The sequence shown here is derived from an EMBL/GenBank/DDBJ whole genome shotgun (WGS) entry which is preliminary data.</text>
</comment>
<accession>A0A839Z9N5</accession>
<evidence type="ECO:0008006" key="3">
    <source>
        <dbReference type="Google" id="ProtNLM"/>
    </source>
</evidence>
<name>A0A839Z9N5_9HYPH</name>
<dbReference type="Proteomes" id="UP000533469">
    <property type="component" value="Unassembled WGS sequence"/>
</dbReference>
<dbReference type="EMBL" id="JACICD010000003">
    <property type="protein sequence ID" value="MBB3771439.1"/>
    <property type="molecule type" value="Genomic_DNA"/>
</dbReference>